<gene>
    <name evidence="10" type="ORF">D7V93_31380</name>
</gene>
<evidence type="ECO:0000256" key="1">
    <source>
        <dbReference type="ARBA" id="ARBA00001966"/>
    </source>
</evidence>
<sequence>MPPSVNFHLWEPCNMRCRFCFATFQDVRRDVLPKGHLPEEEALRVVELLALRFQKITFAGGEPLLCPWLPELAAAAKARGATTMLVTNGSRLNANTVARLRGVMDWVTLSIDSVSPETNVALGRAVQGRKALTAEDYHSIAGRVRSAGMRLKVNTVVTALNAGEDQTSFMRGLRPERWKMLRVLSVEGQNSGKVEALRCASEDFDAFVARHRPLEREGIVLVPEDNEDMRGSYAMVDPAGRFFDNTEGGHHYSKPILRNGLDAAWSQVRFYPDRFSGRGGFYDFGGES</sequence>
<evidence type="ECO:0000256" key="5">
    <source>
        <dbReference type="ARBA" id="ARBA00023004"/>
    </source>
</evidence>
<name>A0A3A8P5K9_9BACT</name>
<comment type="cofactor">
    <cofactor evidence="1">
        <name>[4Fe-4S] cluster</name>
        <dbReference type="ChEBI" id="CHEBI:49883"/>
    </cofactor>
</comment>
<keyword evidence="11" id="KW-1185">Reference proteome</keyword>
<dbReference type="GO" id="GO:0051607">
    <property type="term" value="P:defense response to virus"/>
    <property type="evidence" value="ECO:0007669"/>
    <property type="project" value="UniProtKB-KW"/>
</dbReference>
<dbReference type="SFLD" id="SFLDG01088">
    <property type="entry name" value="antiviral_proteins"/>
    <property type="match status" value="1"/>
</dbReference>
<dbReference type="InterPro" id="IPR051196">
    <property type="entry name" value="RSAD2/Viperin_antiviral"/>
</dbReference>
<evidence type="ECO:0000256" key="7">
    <source>
        <dbReference type="ARBA" id="ARBA00023118"/>
    </source>
</evidence>
<evidence type="ECO:0000256" key="6">
    <source>
        <dbReference type="ARBA" id="ARBA00023014"/>
    </source>
</evidence>
<keyword evidence="5" id="KW-0408">Iron</keyword>
<accession>A0A3A8P5K9</accession>
<evidence type="ECO:0000256" key="2">
    <source>
        <dbReference type="ARBA" id="ARBA00022485"/>
    </source>
</evidence>
<dbReference type="SUPFAM" id="SSF102114">
    <property type="entry name" value="Radical SAM enzymes"/>
    <property type="match status" value="1"/>
</dbReference>
<dbReference type="Gene3D" id="3.20.20.70">
    <property type="entry name" value="Aldolase class I"/>
    <property type="match status" value="1"/>
</dbReference>
<dbReference type="Proteomes" id="UP000272888">
    <property type="component" value="Unassembled WGS sequence"/>
</dbReference>
<keyword evidence="4" id="KW-0479">Metal-binding</keyword>
<dbReference type="Pfam" id="PF04055">
    <property type="entry name" value="Radical_SAM"/>
    <property type="match status" value="1"/>
</dbReference>
<dbReference type="PANTHER" id="PTHR21339:SF0">
    <property type="entry name" value="S-ADENOSYLMETHIONINE-DEPENDENT NUCLEOTIDE DEHYDRATASE RSAD2"/>
    <property type="match status" value="1"/>
</dbReference>
<keyword evidence="7" id="KW-0051">Antiviral defense</keyword>
<dbReference type="PROSITE" id="PS51918">
    <property type="entry name" value="RADICAL_SAM"/>
    <property type="match status" value="1"/>
</dbReference>
<dbReference type="GO" id="GO:0003824">
    <property type="term" value="F:catalytic activity"/>
    <property type="evidence" value="ECO:0007669"/>
    <property type="project" value="InterPro"/>
</dbReference>
<keyword evidence="6" id="KW-0411">Iron-sulfur</keyword>
<keyword evidence="2" id="KW-0004">4Fe-4S</keyword>
<evidence type="ECO:0000313" key="11">
    <source>
        <dbReference type="Proteomes" id="UP000272888"/>
    </source>
</evidence>
<protein>
    <recommendedName>
        <fullName evidence="8">S-adenosylmethionine-dependent nucleotide dehydratase</fullName>
    </recommendedName>
</protein>
<feature type="domain" description="Radical SAM core" evidence="9">
    <location>
        <begin position="1"/>
        <end position="217"/>
    </location>
</feature>
<dbReference type="InterPro" id="IPR058240">
    <property type="entry name" value="rSAM_sf"/>
</dbReference>
<evidence type="ECO:0000259" key="9">
    <source>
        <dbReference type="PROSITE" id="PS51918"/>
    </source>
</evidence>
<evidence type="ECO:0000256" key="3">
    <source>
        <dbReference type="ARBA" id="ARBA00022691"/>
    </source>
</evidence>
<evidence type="ECO:0000256" key="8">
    <source>
        <dbReference type="ARBA" id="ARBA00039667"/>
    </source>
</evidence>
<proteinExistence type="predicted"/>
<evidence type="ECO:0000313" key="10">
    <source>
        <dbReference type="EMBL" id="RKH49821.1"/>
    </source>
</evidence>
<dbReference type="PANTHER" id="PTHR21339">
    <property type="entry name" value="RADICAL S-ADENOSYL METHIONINE DOMAIN-CONTAINING PROTEIN 2"/>
    <property type="match status" value="1"/>
</dbReference>
<dbReference type="SFLD" id="SFLDG01067">
    <property type="entry name" value="SPASM/twitch_domain_containing"/>
    <property type="match status" value="1"/>
</dbReference>
<comment type="caution">
    <text evidence="10">The sequence shown here is derived from an EMBL/GenBank/DDBJ whole genome shotgun (WGS) entry which is preliminary data.</text>
</comment>
<dbReference type="InterPro" id="IPR013785">
    <property type="entry name" value="Aldolase_TIM"/>
</dbReference>
<dbReference type="GO" id="GO:0046872">
    <property type="term" value="F:metal ion binding"/>
    <property type="evidence" value="ECO:0007669"/>
    <property type="project" value="UniProtKB-KW"/>
</dbReference>
<dbReference type="SFLD" id="SFLDS00029">
    <property type="entry name" value="Radical_SAM"/>
    <property type="match status" value="1"/>
</dbReference>
<dbReference type="InterPro" id="IPR007197">
    <property type="entry name" value="rSAM"/>
</dbReference>
<evidence type="ECO:0000256" key="4">
    <source>
        <dbReference type="ARBA" id="ARBA00022723"/>
    </source>
</evidence>
<keyword evidence="3" id="KW-0949">S-adenosyl-L-methionine</keyword>
<dbReference type="AlphaFoldDB" id="A0A3A8P5K9"/>
<reference evidence="11" key="1">
    <citation type="submission" date="2018-09" db="EMBL/GenBank/DDBJ databases">
        <authorList>
            <person name="Livingstone P.G."/>
            <person name="Whitworth D.E."/>
        </authorList>
    </citation>
    <scope>NUCLEOTIDE SEQUENCE [LARGE SCALE GENOMIC DNA]</scope>
    <source>
        <strain evidence="11">CA051B</strain>
    </source>
</reference>
<dbReference type="CDD" id="cd01335">
    <property type="entry name" value="Radical_SAM"/>
    <property type="match status" value="1"/>
</dbReference>
<dbReference type="GO" id="GO:0051539">
    <property type="term" value="F:4 iron, 4 sulfur cluster binding"/>
    <property type="evidence" value="ECO:0007669"/>
    <property type="project" value="UniProtKB-KW"/>
</dbReference>
<dbReference type="NCBIfam" id="NF038283">
    <property type="entry name" value="viperin_w_prok"/>
    <property type="match status" value="1"/>
</dbReference>
<organism evidence="10 11">
    <name type="scientific">Corallococcus llansteffanensis</name>
    <dbReference type="NCBI Taxonomy" id="2316731"/>
    <lineage>
        <taxon>Bacteria</taxon>
        <taxon>Pseudomonadati</taxon>
        <taxon>Myxococcota</taxon>
        <taxon>Myxococcia</taxon>
        <taxon>Myxococcales</taxon>
        <taxon>Cystobacterineae</taxon>
        <taxon>Myxococcaceae</taxon>
        <taxon>Corallococcus</taxon>
    </lineage>
</organism>
<dbReference type="EMBL" id="RAWB01000446">
    <property type="protein sequence ID" value="RKH49821.1"/>
    <property type="molecule type" value="Genomic_DNA"/>
</dbReference>